<dbReference type="InterPro" id="IPR005537">
    <property type="entry name" value="RAMP_III_fam"/>
</dbReference>
<protein>
    <submittedName>
        <fullName evidence="5">Type III-B CRISPR module RAMP protein Cmr1</fullName>
    </submittedName>
</protein>
<evidence type="ECO:0000313" key="5">
    <source>
        <dbReference type="EMBL" id="QIR06205.1"/>
    </source>
</evidence>
<keyword evidence="1" id="KW-0051">Antiviral defense</keyword>
<proteinExistence type="predicted"/>
<evidence type="ECO:0000259" key="4">
    <source>
        <dbReference type="Pfam" id="PF03787"/>
    </source>
</evidence>
<gene>
    <name evidence="5" type="primary">cmr1</name>
    <name evidence="5" type="ORF">HBA18_07340</name>
</gene>
<evidence type="ECO:0000256" key="2">
    <source>
        <dbReference type="SAM" id="Coils"/>
    </source>
</evidence>
<sequence length="418" mass="47268">MRRKTKRKDFAALNEELASLKQKAQKSDENRWESYECQLVTPMYGGGVLAGEIDQAMPIRASAIRGHLRFWWRIACGPDNPKELRSAEEAIWGGIDDHGAKASKVSIYVDCPKNRLETIPTKRFNVRGVKYLLGAAEHTSCLNSGFRFTLSIRYPDAIKEDVETALRWWASFGGIGGRTRRGFGAIKIAGIDSISTQDMPDSMTLSFASSASGKKYFESAEKAWEAAAFSLYKFRQKEGIGRNQGNQDKRPGRSYWPEPDQLRRMIKKHKINHEPEHPAGNAFPRAAFGMPIIFDFNDRTKTEPPKMTLTPQSKERMASPLIIRPYTDGDRWCAIALLLPSWQRALSADLDLSLTSQQDEEAYQKKLSAALAKESPQNWPSSEHERDELAKRIPPMNDNGRVRANDPLHAFLDFFEKG</sequence>
<dbReference type="EMBL" id="CP050266">
    <property type="protein sequence ID" value="QIR06205.1"/>
    <property type="molecule type" value="Genomic_DNA"/>
</dbReference>
<keyword evidence="2" id="KW-0175">Coiled coil</keyword>
<organism evidence="5 6">
    <name type="scientific">Salinivibrio costicola</name>
    <name type="common">Vibrio costicola</name>
    <dbReference type="NCBI Taxonomy" id="51367"/>
    <lineage>
        <taxon>Bacteria</taxon>
        <taxon>Pseudomonadati</taxon>
        <taxon>Pseudomonadota</taxon>
        <taxon>Gammaproteobacteria</taxon>
        <taxon>Vibrionales</taxon>
        <taxon>Vibrionaceae</taxon>
        <taxon>Salinivibrio</taxon>
    </lineage>
</organism>
<accession>A0ABX6K3T2</accession>
<dbReference type="InterPro" id="IPR007522">
    <property type="entry name" value="CRISPR-assoc_prot_TM1795"/>
</dbReference>
<name>A0ABX6K3T2_SALCS</name>
<reference evidence="5 6" key="1">
    <citation type="submission" date="2020-03" db="EMBL/GenBank/DDBJ databases">
        <title>Genome mining reveals the biosynthetic pathways of PHA and ectoines of the halophilic strain Salinivibrio costicola M318 isolated from fermented shrimp paste.</title>
        <authorList>
            <person name="Doan T.V."/>
            <person name="Tran L.T."/>
            <person name="Trieu T.A."/>
            <person name="Nguyen Q.V."/>
            <person name="Quach T.N."/>
            <person name="Phi T.Q."/>
            <person name="Kumar S."/>
        </authorList>
    </citation>
    <scope>NUCLEOTIDE SEQUENCE [LARGE SCALE GENOMIC DNA]</scope>
    <source>
        <strain evidence="5 6">M318</strain>
    </source>
</reference>
<feature type="region of interest" description="Disordered" evidence="3">
    <location>
        <begin position="240"/>
        <end position="259"/>
    </location>
</feature>
<evidence type="ECO:0000256" key="3">
    <source>
        <dbReference type="SAM" id="MobiDB-lite"/>
    </source>
</evidence>
<feature type="compositionally biased region" description="Basic and acidic residues" evidence="3">
    <location>
        <begin position="382"/>
        <end position="391"/>
    </location>
</feature>
<keyword evidence="6" id="KW-1185">Reference proteome</keyword>
<dbReference type="Pfam" id="PF03787">
    <property type="entry name" value="RAMPs"/>
    <property type="match status" value="1"/>
</dbReference>
<feature type="domain" description="CRISPR type III-associated protein" evidence="4">
    <location>
        <begin position="37"/>
        <end position="187"/>
    </location>
</feature>
<evidence type="ECO:0000313" key="6">
    <source>
        <dbReference type="Proteomes" id="UP000501408"/>
    </source>
</evidence>
<evidence type="ECO:0000256" key="1">
    <source>
        <dbReference type="ARBA" id="ARBA00023118"/>
    </source>
</evidence>
<feature type="region of interest" description="Disordered" evidence="3">
    <location>
        <begin position="373"/>
        <end position="403"/>
    </location>
</feature>
<dbReference type="NCBIfam" id="TIGR01894">
    <property type="entry name" value="cas_TM1795_cmr1"/>
    <property type="match status" value="1"/>
</dbReference>
<feature type="coiled-coil region" evidence="2">
    <location>
        <begin position="3"/>
        <end position="30"/>
    </location>
</feature>
<dbReference type="RefSeq" id="WP_167314437.1">
    <property type="nucleotide sequence ID" value="NZ_CP050266.1"/>
</dbReference>
<dbReference type="Proteomes" id="UP000501408">
    <property type="component" value="Chromosome 1"/>
</dbReference>